<keyword evidence="2" id="KW-1185">Reference proteome</keyword>
<evidence type="ECO:0000313" key="1">
    <source>
        <dbReference type="EMBL" id="MBW0584166.1"/>
    </source>
</evidence>
<gene>
    <name evidence="1" type="ORF">O181_123881</name>
</gene>
<proteinExistence type="predicted"/>
<protein>
    <submittedName>
        <fullName evidence="1">Uncharacterized protein</fullName>
    </submittedName>
</protein>
<comment type="caution">
    <text evidence="1">The sequence shown here is derived from an EMBL/GenBank/DDBJ whole genome shotgun (WGS) entry which is preliminary data.</text>
</comment>
<dbReference type="Proteomes" id="UP000765509">
    <property type="component" value="Unassembled WGS sequence"/>
</dbReference>
<dbReference type="AlphaFoldDB" id="A0A9Q3Q3N1"/>
<evidence type="ECO:0000313" key="2">
    <source>
        <dbReference type="Proteomes" id="UP000765509"/>
    </source>
</evidence>
<dbReference type="EMBL" id="AVOT02117113">
    <property type="protein sequence ID" value="MBW0584166.1"/>
    <property type="molecule type" value="Genomic_DNA"/>
</dbReference>
<name>A0A9Q3Q3N1_9BASI</name>
<reference evidence="1" key="1">
    <citation type="submission" date="2021-03" db="EMBL/GenBank/DDBJ databases">
        <title>Draft genome sequence of rust myrtle Austropuccinia psidii MF-1, a brazilian biotype.</title>
        <authorList>
            <person name="Quecine M.C."/>
            <person name="Pachon D.M.R."/>
            <person name="Bonatelli M.L."/>
            <person name="Correr F.H."/>
            <person name="Franceschini L.M."/>
            <person name="Leite T.F."/>
            <person name="Margarido G.R.A."/>
            <person name="Almeida C.A."/>
            <person name="Ferrarezi J.A."/>
            <person name="Labate C.A."/>
        </authorList>
    </citation>
    <scope>NUCLEOTIDE SEQUENCE</scope>
    <source>
        <strain evidence="1">MF-1</strain>
    </source>
</reference>
<organism evidence="1 2">
    <name type="scientific">Austropuccinia psidii MF-1</name>
    <dbReference type="NCBI Taxonomy" id="1389203"/>
    <lineage>
        <taxon>Eukaryota</taxon>
        <taxon>Fungi</taxon>
        <taxon>Dikarya</taxon>
        <taxon>Basidiomycota</taxon>
        <taxon>Pucciniomycotina</taxon>
        <taxon>Pucciniomycetes</taxon>
        <taxon>Pucciniales</taxon>
        <taxon>Sphaerophragmiaceae</taxon>
        <taxon>Austropuccinia</taxon>
    </lineage>
</organism>
<accession>A0A9Q3Q3N1</accession>
<sequence length="146" mass="16950">MEMIQEIHFVKASINVEIGRIDAKLTKITLEINDLKKNDTNSSKMHKSEIAKLELLTNTCDILESKYHVQDDEIEDFSTRNINDQLRALKDYVLAVAENTSQFATHLERSDSETKKLKEEILAQLEQIHKNYEFNPHMPRHSTPLT</sequence>